<dbReference type="EMBL" id="VLLF01000014">
    <property type="protein sequence ID" value="TWI79564.1"/>
    <property type="molecule type" value="Genomic_DNA"/>
</dbReference>
<feature type="coiled-coil region" evidence="1">
    <location>
        <begin position="435"/>
        <end position="465"/>
    </location>
</feature>
<feature type="coiled-coil region" evidence="1">
    <location>
        <begin position="706"/>
        <end position="733"/>
    </location>
</feature>
<dbReference type="RefSeq" id="WP_145347606.1">
    <property type="nucleotide sequence ID" value="NZ_SMLY01000058.1"/>
</dbReference>
<dbReference type="InterPro" id="IPR001646">
    <property type="entry name" value="5peptide_repeat"/>
</dbReference>
<dbReference type="InterPro" id="IPR018683">
    <property type="entry name" value="DUF2169"/>
</dbReference>
<dbReference type="PANTHER" id="PTHR14136">
    <property type="entry name" value="BTB_POZ DOMAIN-CONTAINING PROTEIN KCTD9"/>
    <property type="match status" value="1"/>
</dbReference>
<dbReference type="InterPro" id="IPR051082">
    <property type="entry name" value="Pentapeptide-BTB/POZ_domain"/>
</dbReference>
<dbReference type="SUPFAM" id="SSF141571">
    <property type="entry name" value="Pentapeptide repeat-like"/>
    <property type="match status" value="2"/>
</dbReference>
<proteinExistence type="predicted"/>
<dbReference type="OrthoDB" id="237820at2"/>
<comment type="caution">
    <text evidence="3">The sequence shown here is derived from an EMBL/GenBank/DDBJ whole genome shotgun (WGS) entry which is preliminary data.</text>
</comment>
<dbReference type="Gene3D" id="2.160.20.80">
    <property type="entry name" value="E3 ubiquitin-protein ligase SopA"/>
    <property type="match status" value="2"/>
</dbReference>
<dbReference type="PANTHER" id="PTHR14136:SF17">
    <property type="entry name" value="BTB_POZ DOMAIN-CONTAINING PROTEIN KCTD9"/>
    <property type="match status" value="1"/>
</dbReference>
<evidence type="ECO:0000259" key="2">
    <source>
        <dbReference type="Pfam" id="PF09937"/>
    </source>
</evidence>
<dbReference type="Pfam" id="PF00805">
    <property type="entry name" value="Pentapeptide"/>
    <property type="match status" value="4"/>
</dbReference>
<organism evidence="3 4">
    <name type="scientific">Roseibium hamelinense</name>
    <dbReference type="NCBI Taxonomy" id="150831"/>
    <lineage>
        <taxon>Bacteria</taxon>
        <taxon>Pseudomonadati</taxon>
        <taxon>Pseudomonadota</taxon>
        <taxon>Alphaproteobacteria</taxon>
        <taxon>Hyphomicrobiales</taxon>
        <taxon>Stappiaceae</taxon>
        <taxon>Roseibium</taxon>
    </lineage>
</organism>
<gene>
    <name evidence="3" type="ORF">JM93_04335</name>
</gene>
<feature type="domain" description="DUF2169" evidence="2">
    <location>
        <begin position="25"/>
        <end position="301"/>
    </location>
</feature>
<name>A0A562SFN6_9HYPH</name>
<protein>
    <submittedName>
        <fullName evidence="3">Uncharacterized protein YjbI with pentapeptide repeats</fullName>
    </submittedName>
</protein>
<dbReference type="Proteomes" id="UP000320593">
    <property type="component" value="Unassembled WGS sequence"/>
</dbReference>
<keyword evidence="4" id="KW-1185">Reference proteome</keyword>
<evidence type="ECO:0000313" key="3">
    <source>
        <dbReference type="EMBL" id="TWI79564.1"/>
    </source>
</evidence>
<dbReference type="AlphaFoldDB" id="A0A562SFN6"/>
<dbReference type="Pfam" id="PF09937">
    <property type="entry name" value="DUF2169"/>
    <property type="match status" value="1"/>
</dbReference>
<evidence type="ECO:0000256" key="1">
    <source>
        <dbReference type="SAM" id="Coils"/>
    </source>
</evidence>
<accession>A0A562SFN6</accession>
<reference evidence="3 4" key="1">
    <citation type="submission" date="2019-07" db="EMBL/GenBank/DDBJ databases">
        <title>Genomic Encyclopedia of Archaeal and Bacterial Type Strains, Phase II (KMG-II): from individual species to whole genera.</title>
        <authorList>
            <person name="Goeker M."/>
        </authorList>
    </citation>
    <scope>NUCLEOTIDE SEQUENCE [LARGE SCALE GENOMIC DNA]</scope>
    <source>
        <strain evidence="3 4">ATCC BAA-252</strain>
    </source>
</reference>
<sequence>MPAIIKPTRLSVAHQTEPTRQGALTTVSAYALFDFSDPNRLLTEQALWPMVTEQMPNGAVFDKGQLKPKAELIVAGCALSPAADEPIEATRVTVRFQGFEKTLAVFGDRFWRLTDQGIQMSRPIPFSAMPIGDVQAFGAPGYGPNARGKGHGARKLVDAGYDAPLPNVEDARVLIKSVDDTPPPAHFGPLPADDAQRLRYLGTYDQNWVKNVSPLKPADFNPLYHCEAPEEQRFGEFFEGGETFSVFGMSRGTGQTGGVLPRLRARCFYHDVVKDEFIETTMRCDTVTLFPNVDKATLAFRGLVRGTDRFAEDIGTIMVALEAADQSKREPAYYFDVFQKRTSKVDAHKYALADYQLMPERDPAEISAKRRAKLEKAKEERDRFLANQDWAARKNLEDEGLPSDLIPPPNTEIIDDLPLVGLPTQEELETGDLDLAELLDDMKTLEDALLEKRDREMARAELQRRAIVEASPAGLLPEHAKKPIVDDEHLARFSDVELEPQLIDGLDSVAEQMEAAKGGIQLPDSVEGSKTDELNALLQAAFDDIENDHGLDADAVEEHYRKAVARVLREPEGSLLYDARKALGETDLSALDALENDEVRPPDLVDETLRELIASSGADPSPAEPSKKQDITSLTRADLLPDNPYATEAEKARNEEMVSQVEDALRSIESPLIPKEEGADVIAGLMQRVGEIKPAKVPDYEGMSPGEIARSSLEDTQQRMDEAEEQIEDGMLVARQQSPAPIFPLEELPEGVPARVGDFVKAKRNEGHDFKGADLAGADLRGMDFSGQNLANTFFENCDLTGADFSGSILNGAVFSGACLDQANLSHTKMVKTNLSQATLRNTILDGAVLDDNVIIRSDLSGVRADGADLTQVRLIECTLDAAAFTSCNLSDIQIVSGSADGFSAKGCRIERTMFVTIKLGAADFSKSSLERVGFTEISAAGSSFSGASLVSVGFLGDSDLTQSDFTGVKAVESSWNTARMGESCFLRAECNSCFFNACKLEATDFRLSYFQNSLFGKSVLTDSDFFGAHLFAAALTGVDLRRCSMRSANLYAANLLEAKLASCDFTGANLALTMLEQPTHA</sequence>
<evidence type="ECO:0000313" key="4">
    <source>
        <dbReference type="Proteomes" id="UP000320593"/>
    </source>
</evidence>
<keyword evidence="1" id="KW-0175">Coiled coil</keyword>